<keyword evidence="3" id="KW-0547">Nucleotide-binding</keyword>
<evidence type="ECO:0000256" key="2">
    <source>
        <dbReference type="ARBA" id="ARBA00022448"/>
    </source>
</evidence>
<accession>A0A1T4VJB7</accession>
<evidence type="ECO:0000256" key="3">
    <source>
        <dbReference type="ARBA" id="ARBA00022741"/>
    </source>
</evidence>
<keyword evidence="4 7" id="KW-0067">ATP-binding</keyword>
<dbReference type="Gene3D" id="3.40.50.300">
    <property type="entry name" value="P-loop containing nucleotide triphosphate hydrolases"/>
    <property type="match status" value="1"/>
</dbReference>
<dbReference type="InterPro" id="IPR003593">
    <property type="entry name" value="AAA+_ATPase"/>
</dbReference>
<keyword evidence="5" id="KW-0472">Membrane</keyword>
<dbReference type="SMART" id="SM00382">
    <property type="entry name" value="AAA"/>
    <property type="match status" value="1"/>
</dbReference>
<dbReference type="GO" id="GO:0005524">
    <property type="term" value="F:ATP binding"/>
    <property type="evidence" value="ECO:0007669"/>
    <property type="project" value="UniProtKB-KW"/>
</dbReference>
<dbReference type="SUPFAM" id="SSF52540">
    <property type="entry name" value="P-loop containing nucleoside triphosphate hydrolases"/>
    <property type="match status" value="1"/>
</dbReference>
<dbReference type="OrthoDB" id="9809450at2"/>
<dbReference type="PANTHER" id="PTHR42734:SF17">
    <property type="entry name" value="METAL TRANSPORT SYSTEM ATP-BINDING PROTEIN TM_0124-RELATED"/>
    <property type="match status" value="1"/>
</dbReference>
<name>A0A1T4VJB7_9BACT</name>
<keyword evidence="5" id="KW-0812">Transmembrane</keyword>
<dbReference type="STRING" id="1121442.SAMN02745702_00458"/>
<protein>
    <submittedName>
        <fullName evidence="7">Zinc transport system ATP-binding protein</fullName>
    </submittedName>
</protein>
<dbReference type="EMBL" id="FUYA01000001">
    <property type="protein sequence ID" value="SKA65064.1"/>
    <property type="molecule type" value="Genomic_DNA"/>
</dbReference>
<dbReference type="GO" id="GO:0016887">
    <property type="term" value="F:ATP hydrolysis activity"/>
    <property type="evidence" value="ECO:0007669"/>
    <property type="project" value="InterPro"/>
</dbReference>
<dbReference type="PROSITE" id="PS50893">
    <property type="entry name" value="ABC_TRANSPORTER_2"/>
    <property type="match status" value="1"/>
</dbReference>
<dbReference type="AlphaFoldDB" id="A0A1T4VJB7"/>
<evidence type="ECO:0000256" key="4">
    <source>
        <dbReference type="ARBA" id="ARBA00022840"/>
    </source>
</evidence>
<organism evidence="7 8">
    <name type="scientific">Desulfobaculum bizertense DSM 18034</name>
    <dbReference type="NCBI Taxonomy" id="1121442"/>
    <lineage>
        <taxon>Bacteria</taxon>
        <taxon>Pseudomonadati</taxon>
        <taxon>Thermodesulfobacteriota</taxon>
        <taxon>Desulfovibrionia</taxon>
        <taxon>Desulfovibrionales</taxon>
        <taxon>Desulfovibrionaceae</taxon>
        <taxon>Desulfobaculum</taxon>
    </lineage>
</organism>
<gene>
    <name evidence="7" type="ORF">SAMN02745702_00458</name>
</gene>
<dbReference type="CDD" id="cd03235">
    <property type="entry name" value="ABC_Metallic_Cations"/>
    <property type="match status" value="1"/>
</dbReference>
<evidence type="ECO:0000313" key="8">
    <source>
        <dbReference type="Proteomes" id="UP000189733"/>
    </source>
</evidence>
<keyword evidence="5" id="KW-1133">Transmembrane helix</keyword>
<dbReference type="RefSeq" id="WP_078683764.1">
    <property type="nucleotide sequence ID" value="NZ_FUYA01000001.1"/>
</dbReference>
<keyword evidence="2" id="KW-0813">Transport</keyword>
<feature type="domain" description="ABC transporter" evidence="6">
    <location>
        <begin position="6"/>
        <end position="237"/>
    </location>
</feature>
<dbReference type="InterPro" id="IPR027417">
    <property type="entry name" value="P-loop_NTPase"/>
</dbReference>
<dbReference type="Pfam" id="PF00005">
    <property type="entry name" value="ABC_tran"/>
    <property type="match status" value="1"/>
</dbReference>
<proteinExistence type="inferred from homology"/>
<comment type="similarity">
    <text evidence="1">Belongs to the ABC transporter superfamily.</text>
</comment>
<feature type="transmembrane region" description="Helical" evidence="5">
    <location>
        <begin position="89"/>
        <end position="111"/>
    </location>
</feature>
<keyword evidence="8" id="KW-1185">Reference proteome</keyword>
<evidence type="ECO:0000313" key="7">
    <source>
        <dbReference type="EMBL" id="SKA65064.1"/>
    </source>
</evidence>
<dbReference type="InterPro" id="IPR050153">
    <property type="entry name" value="Metal_Ion_Import_ABC"/>
</dbReference>
<dbReference type="PANTHER" id="PTHR42734">
    <property type="entry name" value="METAL TRANSPORT SYSTEM ATP-BINDING PROTEIN TM_0124-RELATED"/>
    <property type="match status" value="1"/>
</dbReference>
<reference evidence="7 8" key="1">
    <citation type="submission" date="2017-02" db="EMBL/GenBank/DDBJ databases">
        <authorList>
            <person name="Peterson S.W."/>
        </authorList>
    </citation>
    <scope>NUCLEOTIDE SEQUENCE [LARGE SCALE GENOMIC DNA]</scope>
    <source>
        <strain evidence="7 8">DSM 18034</strain>
    </source>
</reference>
<dbReference type="Proteomes" id="UP000189733">
    <property type="component" value="Unassembled WGS sequence"/>
</dbReference>
<evidence type="ECO:0000256" key="5">
    <source>
        <dbReference type="SAM" id="Phobius"/>
    </source>
</evidence>
<sequence length="274" mass="29988">MDNPVVEMRGVSFSYDGLTRILRDVNLTVAAGDYLAVLGPNGGGKSTLMRLLLGLLTPSSGEIRILGKKPSEVCTRIGYMPQLNEATRIFPISVLGVTLMGLIGATGRGWLFSRKEKKLAQAALDRVGMLEFQHRRIDRLSGGQRQRVYIARAIISSPDLLLLDEPTASVDAGGRSALLTLLMELNREMSIIHVSHDLSVVAAGAHSVACVNRTLHFHPRPEITKDMLQMMYGGDEKGRCPVEIFAHGDIPHRVVEECDDEEAPALITPEGRRL</sequence>
<evidence type="ECO:0000256" key="1">
    <source>
        <dbReference type="ARBA" id="ARBA00005417"/>
    </source>
</evidence>
<evidence type="ECO:0000259" key="6">
    <source>
        <dbReference type="PROSITE" id="PS50893"/>
    </source>
</evidence>
<dbReference type="InterPro" id="IPR003439">
    <property type="entry name" value="ABC_transporter-like_ATP-bd"/>
</dbReference>